<dbReference type="EMBL" id="FOBB01000001">
    <property type="protein sequence ID" value="SEK39402.1"/>
    <property type="molecule type" value="Genomic_DNA"/>
</dbReference>
<feature type="transmembrane region" description="Helical" evidence="6">
    <location>
        <begin position="695"/>
        <end position="719"/>
    </location>
</feature>
<dbReference type="GO" id="GO:0005886">
    <property type="term" value="C:plasma membrane"/>
    <property type="evidence" value="ECO:0007669"/>
    <property type="project" value="UniProtKB-SubCell"/>
</dbReference>
<dbReference type="PANTHER" id="PTHR30572:SF18">
    <property type="entry name" value="ABC-TYPE MACROLIDE FAMILY EXPORT SYSTEM PERMEASE COMPONENT 2"/>
    <property type="match status" value="1"/>
</dbReference>
<dbReference type="Pfam" id="PF12704">
    <property type="entry name" value="MacB_PCD"/>
    <property type="match status" value="2"/>
</dbReference>
<dbReference type="InterPro" id="IPR003838">
    <property type="entry name" value="ABC3_permease_C"/>
</dbReference>
<protein>
    <submittedName>
        <fullName evidence="9">Putative ABC transport system permease protein</fullName>
    </submittedName>
</protein>
<feature type="transmembrane region" description="Helical" evidence="6">
    <location>
        <begin position="356"/>
        <end position="374"/>
    </location>
</feature>
<evidence type="ECO:0000256" key="5">
    <source>
        <dbReference type="ARBA" id="ARBA00023136"/>
    </source>
</evidence>
<keyword evidence="2" id="KW-1003">Cell membrane</keyword>
<keyword evidence="3 6" id="KW-0812">Transmembrane</keyword>
<feature type="domain" description="ABC3 transporter permease C-terminal" evidence="7">
    <location>
        <begin position="699"/>
        <end position="807"/>
    </location>
</feature>
<organism evidence="9 10">
    <name type="scientific">Chitinophaga rupis</name>
    <dbReference type="NCBI Taxonomy" id="573321"/>
    <lineage>
        <taxon>Bacteria</taxon>
        <taxon>Pseudomonadati</taxon>
        <taxon>Bacteroidota</taxon>
        <taxon>Chitinophagia</taxon>
        <taxon>Chitinophagales</taxon>
        <taxon>Chitinophagaceae</taxon>
        <taxon>Chitinophaga</taxon>
    </lineage>
</organism>
<dbReference type="OrthoDB" id="5933722at2"/>
<name>A0A1H7GQX5_9BACT</name>
<dbReference type="AlphaFoldDB" id="A0A1H7GQX5"/>
<evidence type="ECO:0000256" key="3">
    <source>
        <dbReference type="ARBA" id="ARBA00022692"/>
    </source>
</evidence>
<feature type="transmembrane region" description="Helical" evidence="6">
    <location>
        <begin position="300"/>
        <end position="320"/>
    </location>
</feature>
<evidence type="ECO:0000256" key="2">
    <source>
        <dbReference type="ARBA" id="ARBA00022475"/>
    </source>
</evidence>
<gene>
    <name evidence="9" type="ORF">SAMN04488505_101113</name>
</gene>
<comment type="subcellular location">
    <subcellularLocation>
        <location evidence="1">Cell membrane</location>
        <topology evidence="1">Multi-pass membrane protein</topology>
    </subcellularLocation>
</comment>
<feature type="transmembrane region" description="Helical" evidence="6">
    <location>
        <begin position="21"/>
        <end position="41"/>
    </location>
</feature>
<keyword evidence="4 6" id="KW-1133">Transmembrane helix</keyword>
<keyword evidence="5 6" id="KW-0472">Membrane</keyword>
<keyword evidence="10" id="KW-1185">Reference proteome</keyword>
<evidence type="ECO:0000313" key="10">
    <source>
        <dbReference type="Proteomes" id="UP000198984"/>
    </source>
</evidence>
<evidence type="ECO:0000313" key="9">
    <source>
        <dbReference type="EMBL" id="SEK39402.1"/>
    </source>
</evidence>
<evidence type="ECO:0000259" key="8">
    <source>
        <dbReference type="Pfam" id="PF12704"/>
    </source>
</evidence>
<dbReference type="RefSeq" id="WP_089906217.1">
    <property type="nucleotide sequence ID" value="NZ_FOBB01000001.1"/>
</dbReference>
<feature type="domain" description="MacB-like periplasmic core" evidence="8">
    <location>
        <begin position="450"/>
        <end position="647"/>
    </location>
</feature>
<feature type="transmembrane region" description="Helical" evidence="6">
    <location>
        <begin position="442"/>
        <end position="462"/>
    </location>
</feature>
<dbReference type="InterPro" id="IPR050250">
    <property type="entry name" value="Macrolide_Exporter_MacB"/>
</dbReference>
<dbReference type="STRING" id="573321.SAMN04488505_101113"/>
<feature type="transmembrane region" description="Helical" evidence="6">
    <location>
        <begin position="394"/>
        <end position="421"/>
    </location>
</feature>
<evidence type="ECO:0000259" key="7">
    <source>
        <dbReference type="Pfam" id="PF02687"/>
    </source>
</evidence>
<accession>A0A1H7GQX5</accession>
<dbReference type="Proteomes" id="UP000198984">
    <property type="component" value="Unassembled WGS sequence"/>
</dbReference>
<dbReference type="InterPro" id="IPR025857">
    <property type="entry name" value="MacB_PCD"/>
</dbReference>
<dbReference type="GO" id="GO:0022857">
    <property type="term" value="F:transmembrane transporter activity"/>
    <property type="evidence" value="ECO:0007669"/>
    <property type="project" value="TreeGrafter"/>
</dbReference>
<evidence type="ECO:0000256" key="6">
    <source>
        <dbReference type="SAM" id="Phobius"/>
    </source>
</evidence>
<reference evidence="9 10" key="1">
    <citation type="submission" date="2016-10" db="EMBL/GenBank/DDBJ databases">
        <authorList>
            <person name="de Groot N.N."/>
        </authorList>
    </citation>
    <scope>NUCLEOTIDE SEQUENCE [LARGE SCALE GENOMIC DNA]</scope>
    <source>
        <strain evidence="9 10">DSM 21039</strain>
    </source>
</reference>
<evidence type="ECO:0000256" key="4">
    <source>
        <dbReference type="ARBA" id="ARBA00022989"/>
    </source>
</evidence>
<feature type="transmembrane region" description="Helical" evidence="6">
    <location>
        <begin position="773"/>
        <end position="799"/>
    </location>
</feature>
<evidence type="ECO:0000256" key="1">
    <source>
        <dbReference type="ARBA" id="ARBA00004651"/>
    </source>
</evidence>
<feature type="domain" description="MacB-like periplasmic core" evidence="8">
    <location>
        <begin position="20"/>
        <end position="253"/>
    </location>
</feature>
<dbReference type="Pfam" id="PF02687">
    <property type="entry name" value="FtsX"/>
    <property type="match status" value="2"/>
</dbReference>
<proteinExistence type="predicted"/>
<sequence>MLQNYLRIALRNLQRNKLFSAINIFGLAIGMTCCMLLMLYIRSELMFDKHQQHAADLYFLKSESAVSTGEVRSFTTISALYGPTLKNEFPEIAQMTRLWANVIDSKTLLQVREAGKPVQSFYETRGYNVDSTFFDLFTYKFLEGNAATALQEPNAIVLSEPVARKLFGHASALGKTITVGGDTGNGELFKVTGVYKDESHRSHIDARFFVPLSAGWVGGFLRNGRLNFSFNNMFITYLRLRPGTDVKKLERKFPAFMERHANKDLQAAGYTKTISLLPVTGIHLYDKVSSIVTDTTSKTYLYILGSIAIFTLVIACINFMNLATASSAKRAAEVGVRKVMGAGKAALVRQFLGESMVLSMMALVLAVAGVAGSLPLFNQLTGKTLALSELMEPAIIGTFVVLALLTGLLAGSYPAFYLAVFNPVQVLKGRFNNRMSAVTLRRGLVVFQFVISIGLVLATIIIQQQMSYLRNRPLGFTQDQQVVIPLRTDEAHNAYTALREELLQNNQVLGAAGTSSYPGIFNPIGFSVHKLEETVNEGQPIQANFVSPQFMKMMGFQLMKGHLISEQFMSDTSGQIVVNETTLRKLNIPMDKAIGQRLKWELNGKASETYEIVGVVKDFHFQDLHHAIGPYAFFLSNNNHYNYLIVHVNTAQMGKTLSFLADKWKALCPDEPFEYTFLDQDFQHNYHAETRTAQIVSWFTGISIFISCLGLFGLAAFAARQRTREIGIRKVLGASVLNITALLSKDFVMLVLVAICIASPLAWYCMHKWLDEFAYRISISGWMFIAAGIFAIVVAIITVSTQAIRAGLMNPVKSLRSE</sequence>
<feature type="domain" description="ABC3 transporter permease C-terminal" evidence="7">
    <location>
        <begin position="306"/>
        <end position="419"/>
    </location>
</feature>
<dbReference type="PANTHER" id="PTHR30572">
    <property type="entry name" value="MEMBRANE COMPONENT OF TRANSPORTER-RELATED"/>
    <property type="match status" value="1"/>
</dbReference>
<feature type="transmembrane region" description="Helical" evidence="6">
    <location>
        <begin position="731"/>
        <end position="761"/>
    </location>
</feature>